<organism evidence="19 20">
    <name type="scientific">Prochlorococcus marinus (strain MIT 9303)</name>
    <dbReference type="NCBI Taxonomy" id="59922"/>
    <lineage>
        <taxon>Bacteria</taxon>
        <taxon>Bacillati</taxon>
        <taxon>Cyanobacteriota</taxon>
        <taxon>Cyanophyceae</taxon>
        <taxon>Synechococcales</taxon>
        <taxon>Prochlorococcaceae</taxon>
        <taxon>Prochlorococcus</taxon>
    </lineage>
</organism>
<dbReference type="GO" id="GO:0005886">
    <property type="term" value="C:plasma membrane"/>
    <property type="evidence" value="ECO:0007669"/>
    <property type="project" value="TreeGrafter"/>
</dbReference>
<comment type="catalytic activity">
    <reaction evidence="15">
        <text>[GlcNAc-(1-&gt;4)-Mur2Ac(oyl-L-Ala-gamma-D-Glu-L-Lys-D-Ala-D-Ala)](n)-di-trans,octa-cis-undecaprenyl diphosphate + beta-D-GlcNAc-(1-&gt;4)-Mur2Ac(oyl-L-Ala-gamma-D-Glu-L-Lys-D-Ala-D-Ala)-di-trans,octa-cis-undecaprenyl diphosphate = [GlcNAc-(1-&gt;4)-Mur2Ac(oyl-L-Ala-gamma-D-Glu-L-Lys-D-Ala-D-Ala)](n+1)-di-trans,octa-cis-undecaprenyl diphosphate + di-trans,octa-cis-undecaprenyl diphosphate + H(+)</text>
        <dbReference type="Rhea" id="RHEA:23708"/>
        <dbReference type="Rhea" id="RHEA-COMP:9602"/>
        <dbReference type="Rhea" id="RHEA-COMP:9603"/>
        <dbReference type="ChEBI" id="CHEBI:15378"/>
        <dbReference type="ChEBI" id="CHEBI:58405"/>
        <dbReference type="ChEBI" id="CHEBI:60033"/>
        <dbReference type="ChEBI" id="CHEBI:78435"/>
        <dbReference type="EC" id="2.4.99.28"/>
    </reaction>
</comment>
<evidence type="ECO:0000256" key="6">
    <source>
        <dbReference type="ARBA" id="ARBA00022984"/>
    </source>
</evidence>
<dbReference type="GO" id="GO:0008360">
    <property type="term" value="P:regulation of cell shape"/>
    <property type="evidence" value="ECO:0007669"/>
    <property type="project" value="UniProtKB-KW"/>
</dbReference>
<dbReference type="InterPro" id="IPR018365">
    <property type="entry name" value="Cell_cycle_FtsW-rel_CS"/>
</dbReference>
<proteinExistence type="inferred from homology"/>
<name>A2C6W5_PROM3</name>
<evidence type="ECO:0000256" key="3">
    <source>
        <dbReference type="ARBA" id="ARBA00022679"/>
    </source>
</evidence>
<evidence type="ECO:0000256" key="2">
    <source>
        <dbReference type="ARBA" id="ARBA00022676"/>
    </source>
</evidence>
<dbReference type="GO" id="GO:0008955">
    <property type="term" value="F:peptidoglycan glycosyltransferase activity"/>
    <property type="evidence" value="ECO:0007669"/>
    <property type="project" value="UniProtKB-EC"/>
</dbReference>
<feature type="transmembrane region" description="Helical" evidence="18">
    <location>
        <begin position="217"/>
        <end position="239"/>
    </location>
</feature>
<dbReference type="PANTHER" id="PTHR30474">
    <property type="entry name" value="CELL CYCLE PROTEIN"/>
    <property type="match status" value="1"/>
</dbReference>
<dbReference type="KEGG" id="pmf:P9303_04731"/>
<dbReference type="GO" id="GO:0051301">
    <property type="term" value="P:cell division"/>
    <property type="evidence" value="ECO:0007669"/>
    <property type="project" value="UniProtKB-KW"/>
</dbReference>
<comment type="similarity">
    <text evidence="11">Belongs to the SEDS family. FtsW subfamily.</text>
</comment>
<feature type="transmembrane region" description="Helical" evidence="18">
    <location>
        <begin position="339"/>
        <end position="361"/>
    </location>
</feature>
<feature type="transmembrane region" description="Helical" evidence="18">
    <location>
        <begin position="117"/>
        <end position="138"/>
    </location>
</feature>
<dbReference type="AlphaFoldDB" id="A2C6W5"/>
<evidence type="ECO:0000256" key="9">
    <source>
        <dbReference type="ARBA" id="ARBA00032370"/>
    </source>
</evidence>
<keyword evidence="7 18" id="KW-1133">Transmembrane helix</keyword>
<evidence type="ECO:0000313" key="20">
    <source>
        <dbReference type="Proteomes" id="UP000002274"/>
    </source>
</evidence>
<dbReference type="InterPro" id="IPR001182">
    <property type="entry name" value="FtsW/RodA"/>
</dbReference>
<keyword evidence="19" id="KW-0131">Cell cycle</keyword>
<dbReference type="PROSITE" id="PS00428">
    <property type="entry name" value="FTSW_RODA_SPOVE"/>
    <property type="match status" value="1"/>
</dbReference>
<dbReference type="Pfam" id="PF01098">
    <property type="entry name" value="FTSW_RODA_SPOVE"/>
    <property type="match status" value="1"/>
</dbReference>
<evidence type="ECO:0000256" key="14">
    <source>
        <dbReference type="ARBA" id="ARBA00044770"/>
    </source>
</evidence>
<keyword evidence="8 18" id="KW-0472">Membrane</keyword>
<feature type="region of interest" description="Disordered" evidence="17">
    <location>
        <begin position="1"/>
        <end position="22"/>
    </location>
</feature>
<evidence type="ECO:0000256" key="1">
    <source>
        <dbReference type="ARBA" id="ARBA00004141"/>
    </source>
</evidence>
<evidence type="ECO:0000256" key="17">
    <source>
        <dbReference type="SAM" id="MobiDB-lite"/>
    </source>
</evidence>
<feature type="transmembrane region" description="Helical" evidence="18">
    <location>
        <begin position="179"/>
        <end position="197"/>
    </location>
</feature>
<evidence type="ECO:0000256" key="12">
    <source>
        <dbReference type="ARBA" id="ARBA00041185"/>
    </source>
</evidence>
<gene>
    <name evidence="19" type="ordered locus">P9303_04731</name>
</gene>
<keyword evidence="19" id="KW-0132">Cell division</keyword>
<evidence type="ECO:0000256" key="5">
    <source>
        <dbReference type="ARBA" id="ARBA00022960"/>
    </source>
</evidence>
<dbReference type="GO" id="GO:0009252">
    <property type="term" value="P:peptidoglycan biosynthetic process"/>
    <property type="evidence" value="ECO:0007669"/>
    <property type="project" value="UniProtKB-KW"/>
</dbReference>
<evidence type="ECO:0000256" key="18">
    <source>
        <dbReference type="SAM" id="Phobius"/>
    </source>
</evidence>
<accession>A2C6W5</accession>
<feature type="transmembrane region" description="Helical" evidence="18">
    <location>
        <begin position="381"/>
        <end position="402"/>
    </location>
</feature>
<keyword evidence="6" id="KW-0573">Peptidoglycan synthesis</keyword>
<dbReference type="GO" id="GO:0032153">
    <property type="term" value="C:cell division site"/>
    <property type="evidence" value="ECO:0007669"/>
    <property type="project" value="TreeGrafter"/>
</dbReference>
<dbReference type="EMBL" id="CP000554">
    <property type="protein sequence ID" value="ABM77225.1"/>
    <property type="molecule type" value="Genomic_DNA"/>
</dbReference>
<evidence type="ECO:0000256" key="4">
    <source>
        <dbReference type="ARBA" id="ARBA00022692"/>
    </source>
</evidence>
<keyword evidence="2" id="KW-0328">Glycosyltransferase</keyword>
<protein>
    <recommendedName>
        <fullName evidence="12">Probable peptidoglycan glycosyltransferase FtsW</fullName>
        <ecNumber evidence="14">2.4.99.28</ecNumber>
    </recommendedName>
    <alternativeName>
        <fullName evidence="13">Cell division protein FtsW</fullName>
    </alternativeName>
    <alternativeName>
        <fullName evidence="10">Cell wall polymerase</fullName>
    </alternativeName>
    <alternativeName>
        <fullName evidence="9">Peptidoglycan polymerase</fullName>
    </alternativeName>
</protein>
<evidence type="ECO:0000313" key="19">
    <source>
        <dbReference type="EMBL" id="ABM77225.1"/>
    </source>
</evidence>
<comment type="subcellular location">
    <subcellularLocation>
        <location evidence="1">Membrane</location>
        <topology evidence="1">Multi-pass membrane protein</topology>
    </subcellularLocation>
</comment>
<evidence type="ECO:0000256" key="13">
    <source>
        <dbReference type="ARBA" id="ARBA00041418"/>
    </source>
</evidence>
<feature type="transmembrane region" description="Helical" evidence="18">
    <location>
        <begin position="89"/>
        <end position="111"/>
    </location>
</feature>
<evidence type="ECO:0000256" key="10">
    <source>
        <dbReference type="ARBA" id="ARBA00033270"/>
    </source>
</evidence>
<dbReference type="BioCyc" id="PMAR59922:G1G80-437-MONOMER"/>
<evidence type="ECO:0000256" key="16">
    <source>
        <dbReference type="ARBA" id="ARBA00049966"/>
    </source>
</evidence>
<dbReference type="HOGENOM" id="CLU_029243_0_1_3"/>
<dbReference type="EC" id="2.4.99.28" evidence="14"/>
<evidence type="ECO:0000256" key="7">
    <source>
        <dbReference type="ARBA" id="ARBA00022989"/>
    </source>
</evidence>
<dbReference type="Proteomes" id="UP000002274">
    <property type="component" value="Chromosome"/>
</dbReference>
<feature type="transmembrane region" description="Helical" evidence="18">
    <location>
        <begin position="298"/>
        <end position="327"/>
    </location>
</feature>
<sequence length="415" mass="45144">MSSSSVLSRRSQKQRQGALRLSRSDGSDQLSFWQKRLPLPWALWPAEGRLLLTLFAFWSLAGLMVLGSASWWVATREMGEGAYYVKRQLIWMAASWSLLGLAVSTSLRRWLKLAGPALWLSCLLVAATLVIGSTVNGASRWLVIGPLQIQPSELVKPFVVLQAANLFAHWQRIRSDEKLLWLGIFGALLLLILKQPNLSTAALTGMLLWLMALAAGLRLRTLLATAMAGGLLGTTSILINEYQRIRVISFLDPWQDPQGSGYQLVQSLLAIGSGGWFGEGFGLSTQKLQYLPIQSTDFIYAVFAEEFGFVGSVMMLLFLMLVAFLGLRVALSCRTNQSRLVAIGCTTILVGQAVINVAVASGVMPTTGLPLPMVSYGGNSLLSSVMIAGLLIRCSLESTGLLGGRSPRQRRQSIG</sequence>
<comment type="function">
    <text evidence="16">Peptidoglycan polymerase that is essential for cell division.</text>
</comment>
<dbReference type="PANTHER" id="PTHR30474:SF2">
    <property type="entry name" value="PEPTIDOGLYCAN GLYCOSYLTRANSFERASE FTSW-RELATED"/>
    <property type="match status" value="1"/>
</dbReference>
<dbReference type="RefSeq" id="WP_011825149.1">
    <property type="nucleotide sequence ID" value="NC_008820.1"/>
</dbReference>
<feature type="transmembrane region" description="Helical" evidence="18">
    <location>
        <begin position="50"/>
        <end position="73"/>
    </location>
</feature>
<dbReference type="STRING" id="59922.P9303_04731"/>
<evidence type="ECO:0000256" key="11">
    <source>
        <dbReference type="ARBA" id="ARBA00038053"/>
    </source>
</evidence>
<dbReference type="GO" id="GO:0015648">
    <property type="term" value="F:lipid-linked peptidoglycan transporter activity"/>
    <property type="evidence" value="ECO:0007669"/>
    <property type="project" value="TreeGrafter"/>
</dbReference>
<reference evidence="19 20" key="1">
    <citation type="journal article" date="2007" name="PLoS Genet.">
        <title>Patterns and implications of gene gain and loss in the evolution of Prochlorococcus.</title>
        <authorList>
            <person name="Kettler G.C."/>
            <person name="Martiny A.C."/>
            <person name="Huang K."/>
            <person name="Zucker J."/>
            <person name="Coleman M.L."/>
            <person name="Rodrigue S."/>
            <person name="Chen F."/>
            <person name="Lapidus A."/>
            <person name="Ferriera S."/>
            <person name="Johnson J."/>
            <person name="Steglich C."/>
            <person name="Church G.M."/>
            <person name="Richardson P."/>
            <person name="Chisholm S.W."/>
        </authorList>
    </citation>
    <scope>NUCLEOTIDE SEQUENCE [LARGE SCALE GENOMIC DNA]</scope>
    <source>
        <strain evidence="19 20">MIT 9303</strain>
    </source>
</reference>
<keyword evidence="4 18" id="KW-0812">Transmembrane</keyword>
<evidence type="ECO:0000256" key="8">
    <source>
        <dbReference type="ARBA" id="ARBA00023136"/>
    </source>
</evidence>
<keyword evidence="5" id="KW-0133">Cell shape</keyword>
<evidence type="ECO:0000256" key="15">
    <source>
        <dbReference type="ARBA" id="ARBA00049902"/>
    </source>
</evidence>
<keyword evidence="3" id="KW-0808">Transferase</keyword>